<accession>A0ABP8N181</accession>
<dbReference type="EMBL" id="BAABEZ010000024">
    <property type="protein sequence ID" value="GAA4457667.1"/>
    <property type="molecule type" value="Genomic_DNA"/>
</dbReference>
<dbReference type="InterPro" id="IPR035994">
    <property type="entry name" value="Nucleoside_phosphorylase_sf"/>
</dbReference>
<comment type="caution">
    <text evidence="2">The sequence shown here is derived from an EMBL/GenBank/DDBJ whole genome shotgun (WGS) entry which is preliminary data.</text>
</comment>
<protein>
    <recommendedName>
        <fullName evidence="1">Nucleoside phosphorylase domain-containing protein</fullName>
    </recommendedName>
</protein>
<dbReference type="InterPro" id="IPR000845">
    <property type="entry name" value="Nucleoside_phosphorylase_d"/>
</dbReference>
<sequence>MQVYFPDNESVLQSSMLVAWKQSRAVYNFRSLPETAVICVDDAVMKAFRTFRARTIKGIKGRHFVQQGILFSSSFDNGGAGILNLLEELHALGVQRFVFVGLAGRLVPGIAEGSCFSVSKAISGTGVTRYYHPGEETAPFNEPFLQDMSSSLNIGSCTCFSTDAPFRETRQLLQQCVARGATLIEMECAAVYAFSHFYRVGAACLLIAADTLTPEWQSPADFPALLRKQSELIRGLIKFLA</sequence>
<reference evidence="3" key="1">
    <citation type="journal article" date="2019" name="Int. J. Syst. Evol. Microbiol.">
        <title>The Global Catalogue of Microorganisms (GCM) 10K type strain sequencing project: providing services to taxonomists for standard genome sequencing and annotation.</title>
        <authorList>
            <consortium name="The Broad Institute Genomics Platform"/>
            <consortium name="The Broad Institute Genome Sequencing Center for Infectious Disease"/>
            <person name="Wu L."/>
            <person name="Ma J."/>
        </authorList>
    </citation>
    <scope>NUCLEOTIDE SEQUENCE [LARGE SCALE GENOMIC DNA]</scope>
    <source>
        <strain evidence="3">JCM 31921</strain>
    </source>
</reference>
<dbReference type="SUPFAM" id="SSF53167">
    <property type="entry name" value="Purine and uridine phosphorylases"/>
    <property type="match status" value="1"/>
</dbReference>
<dbReference type="Pfam" id="PF01048">
    <property type="entry name" value="PNP_UDP_1"/>
    <property type="match status" value="1"/>
</dbReference>
<gene>
    <name evidence="2" type="ORF">GCM10023092_24730</name>
</gene>
<dbReference type="RefSeq" id="WP_344828762.1">
    <property type="nucleotide sequence ID" value="NZ_BAABEZ010000024.1"/>
</dbReference>
<proteinExistence type="predicted"/>
<name>A0ABP8N181_9BACT</name>
<feature type="domain" description="Nucleoside phosphorylase" evidence="1">
    <location>
        <begin position="82"/>
        <end position="215"/>
    </location>
</feature>
<evidence type="ECO:0000313" key="3">
    <source>
        <dbReference type="Proteomes" id="UP001501410"/>
    </source>
</evidence>
<organism evidence="2 3">
    <name type="scientific">Rurimicrobium arvi</name>
    <dbReference type="NCBI Taxonomy" id="2049916"/>
    <lineage>
        <taxon>Bacteria</taxon>
        <taxon>Pseudomonadati</taxon>
        <taxon>Bacteroidota</taxon>
        <taxon>Chitinophagia</taxon>
        <taxon>Chitinophagales</taxon>
        <taxon>Chitinophagaceae</taxon>
        <taxon>Rurimicrobium</taxon>
    </lineage>
</organism>
<evidence type="ECO:0000313" key="2">
    <source>
        <dbReference type="EMBL" id="GAA4457667.1"/>
    </source>
</evidence>
<keyword evidence="3" id="KW-1185">Reference proteome</keyword>
<dbReference type="Proteomes" id="UP001501410">
    <property type="component" value="Unassembled WGS sequence"/>
</dbReference>
<dbReference type="Gene3D" id="3.40.50.1580">
    <property type="entry name" value="Nucleoside phosphorylase domain"/>
    <property type="match status" value="1"/>
</dbReference>
<evidence type="ECO:0000259" key="1">
    <source>
        <dbReference type="Pfam" id="PF01048"/>
    </source>
</evidence>